<comment type="catalytic activity">
    <reaction evidence="7">
        <text>tetracosanoate + ATP + CoA = tetracosanoyl-CoA + AMP + diphosphate</text>
        <dbReference type="Rhea" id="RHEA:33639"/>
        <dbReference type="ChEBI" id="CHEBI:30616"/>
        <dbReference type="ChEBI" id="CHEBI:31014"/>
        <dbReference type="ChEBI" id="CHEBI:33019"/>
        <dbReference type="ChEBI" id="CHEBI:57287"/>
        <dbReference type="ChEBI" id="CHEBI:65052"/>
        <dbReference type="ChEBI" id="CHEBI:456215"/>
    </reaction>
    <physiologicalReaction direction="left-to-right" evidence="7">
        <dbReference type="Rhea" id="RHEA:33640"/>
    </physiologicalReaction>
</comment>
<dbReference type="GO" id="GO:0005789">
    <property type="term" value="C:endoplasmic reticulum membrane"/>
    <property type="evidence" value="ECO:0007669"/>
    <property type="project" value="TreeGrafter"/>
</dbReference>
<dbReference type="InterPro" id="IPR000873">
    <property type="entry name" value="AMP-dep_synth/lig_dom"/>
</dbReference>
<evidence type="ECO:0000256" key="3">
    <source>
        <dbReference type="ARBA" id="ARBA00022741"/>
    </source>
</evidence>
<evidence type="ECO:0000256" key="7">
    <source>
        <dbReference type="ARBA" id="ARBA00048666"/>
    </source>
</evidence>
<keyword evidence="10" id="KW-1185">Reference proteome</keyword>
<dbReference type="eggNOG" id="KOG1179">
    <property type="taxonomic scope" value="Eukaryota"/>
</dbReference>
<dbReference type="InterPro" id="IPR042099">
    <property type="entry name" value="ANL_N_sf"/>
</dbReference>
<dbReference type="EMBL" id="KK853125">
    <property type="protein sequence ID" value="KDR11016.1"/>
    <property type="molecule type" value="Genomic_DNA"/>
</dbReference>
<dbReference type="GO" id="GO:0044539">
    <property type="term" value="P:long-chain fatty acid import into cell"/>
    <property type="evidence" value="ECO:0007669"/>
    <property type="project" value="TreeGrafter"/>
</dbReference>
<evidence type="ECO:0000313" key="9">
    <source>
        <dbReference type="EMBL" id="KDR11016.1"/>
    </source>
</evidence>
<dbReference type="PANTHER" id="PTHR43107">
    <property type="entry name" value="LONG-CHAIN FATTY ACID TRANSPORT PROTEIN"/>
    <property type="match status" value="1"/>
</dbReference>
<evidence type="ECO:0000259" key="8">
    <source>
        <dbReference type="Pfam" id="PF00501"/>
    </source>
</evidence>
<evidence type="ECO:0000256" key="6">
    <source>
        <dbReference type="ARBA" id="ARBA00041297"/>
    </source>
</evidence>
<reference evidence="9 10" key="1">
    <citation type="journal article" date="2014" name="Nat. Commun.">
        <title>Molecular traces of alternative social organization in a termite genome.</title>
        <authorList>
            <person name="Terrapon N."/>
            <person name="Li C."/>
            <person name="Robertson H.M."/>
            <person name="Ji L."/>
            <person name="Meng X."/>
            <person name="Booth W."/>
            <person name="Chen Z."/>
            <person name="Childers C.P."/>
            <person name="Glastad K.M."/>
            <person name="Gokhale K."/>
            <person name="Gowin J."/>
            <person name="Gronenberg W."/>
            <person name="Hermansen R.A."/>
            <person name="Hu H."/>
            <person name="Hunt B.G."/>
            <person name="Huylmans A.K."/>
            <person name="Khalil S.M."/>
            <person name="Mitchell R.D."/>
            <person name="Munoz-Torres M.C."/>
            <person name="Mustard J.A."/>
            <person name="Pan H."/>
            <person name="Reese J.T."/>
            <person name="Scharf M.E."/>
            <person name="Sun F."/>
            <person name="Vogel H."/>
            <person name="Xiao J."/>
            <person name="Yang W."/>
            <person name="Yang Z."/>
            <person name="Yang Z."/>
            <person name="Zhou J."/>
            <person name="Zhu J."/>
            <person name="Brent C.S."/>
            <person name="Elsik C.G."/>
            <person name="Goodisman M.A."/>
            <person name="Liberles D.A."/>
            <person name="Roe R.M."/>
            <person name="Vargo E.L."/>
            <person name="Vilcinskas A."/>
            <person name="Wang J."/>
            <person name="Bornberg-Bauer E."/>
            <person name="Korb J."/>
            <person name="Zhang G."/>
            <person name="Liebig J."/>
        </authorList>
    </citation>
    <scope>NUCLEOTIDE SEQUENCE [LARGE SCALE GENOMIC DNA]</scope>
    <source>
        <tissue evidence="9">Whole organism</tissue>
    </source>
</reference>
<evidence type="ECO:0000313" key="10">
    <source>
        <dbReference type="Proteomes" id="UP000027135"/>
    </source>
</evidence>
<dbReference type="Pfam" id="PF00501">
    <property type="entry name" value="AMP-binding"/>
    <property type="match status" value="1"/>
</dbReference>
<evidence type="ECO:0000256" key="1">
    <source>
        <dbReference type="ARBA" id="ARBA00006432"/>
    </source>
</evidence>
<protein>
    <recommendedName>
        <fullName evidence="6">Long-chain-fatty-acid--CoA ligase</fullName>
    </recommendedName>
</protein>
<keyword evidence="2" id="KW-0436">Ligase</keyword>
<dbReference type="Proteomes" id="UP000027135">
    <property type="component" value="Unassembled WGS sequence"/>
</dbReference>
<dbReference type="InterPro" id="IPR020845">
    <property type="entry name" value="AMP-binding_CS"/>
</dbReference>
<dbReference type="Gene3D" id="3.40.50.12780">
    <property type="entry name" value="N-terminal domain of ligase-like"/>
    <property type="match status" value="1"/>
</dbReference>
<feature type="domain" description="AMP-dependent synthetase/ligase" evidence="8">
    <location>
        <begin position="1"/>
        <end position="142"/>
    </location>
</feature>
<accession>A0A067QNW4</accession>
<dbReference type="OrthoDB" id="288590at2759"/>
<dbReference type="SUPFAM" id="SSF56801">
    <property type="entry name" value="Acetyl-CoA synthetase-like"/>
    <property type="match status" value="1"/>
</dbReference>
<name>A0A067QNW4_ZOONE</name>
<dbReference type="AlphaFoldDB" id="A0A067QNW4"/>
<evidence type="ECO:0000256" key="2">
    <source>
        <dbReference type="ARBA" id="ARBA00022598"/>
    </source>
</evidence>
<proteinExistence type="inferred from homology"/>
<comment type="similarity">
    <text evidence="1">Belongs to the ATP-dependent AMP-binding enzyme family.</text>
</comment>
<comment type="catalytic activity">
    <reaction evidence="5">
        <text>a very long-chain fatty acid + ATP + CoA = a very long-chain fatty acyl-CoA + AMP + diphosphate</text>
        <dbReference type="Rhea" id="RHEA:54536"/>
        <dbReference type="ChEBI" id="CHEBI:30616"/>
        <dbReference type="ChEBI" id="CHEBI:33019"/>
        <dbReference type="ChEBI" id="CHEBI:57287"/>
        <dbReference type="ChEBI" id="CHEBI:58950"/>
        <dbReference type="ChEBI" id="CHEBI:138261"/>
        <dbReference type="ChEBI" id="CHEBI:456215"/>
    </reaction>
    <physiologicalReaction direction="left-to-right" evidence="5">
        <dbReference type="Rhea" id="RHEA:54537"/>
    </physiologicalReaction>
</comment>
<dbReference type="PROSITE" id="PS00455">
    <property type="entry name" value="AMP_BINDING"/>
    <property type="match status" value="1"/>
</dbReference>
<dbReference type="GO" id="GO:0005324">
    <property type="term" value="F:long-chain fatty acid transmembrane transporter activity"/>
    <property type="evidence" value="ECO:0007669"/>
    <property type="project" value="TreeGrafter"/>
</dbReference>
<sequence>MESRPEYVCIWLGLSKIGVATALINSNLRQTPLVHSIRVANSRAIIFDSELANELLMVRDDVRDLPLYQYTSGSIDKTLHPDVIDLLPALTSSPSGPLFEDLSESSYRDNVLYIFTSGTTGMPKAAVITHLRYVHSSVVFFNLTRLIDSVHHFLKTSFLNM</sequence>
<evidence type="ECO:0000256" key="4">
    <source>
        <dbReference type="ARBA" id="ARBA00022840"/>
    </source>
</evidence>
<dbReference type="PANTHER" id="PTHR43107:SF15">
    <property type="entry name" value="FATTY ACID TRANSPORT PROTEIN 3, ISOFORM A"/>
    <property type="match status" value="1"/>
</dbReference>
<gene>
    <name evidence="9" type="ORF">L798_14381</name>
</gene>
<organism evidence="9 10">
    <name type="scientific">Zootermopsis nevadensis</name>
    <name type="common">Dampwood termite</name>
    <dbReference type="NCBI Taxonomy" id="136037"/>
    <lineage>
        <taxon>Eukaryota</taxon>
        <taxon>Metazoa</taxon>
        <taxon>Ecdysozoa</taxon>
        <taxon>Arthropoda</taxon>
        <taxon>Hexapoda</taxon>
        <taxon>Insecta</taxon>
        <taxon>Pterygota</taxon>
        <taxon>Neoptera</taxon>
        <taxon>Polyneoptera</taxon>
        <taxon>Dictyoptera</taxon>
        <taxon>Blattodea</taxon>
        <taxon>Blattoidea</taxon>
        <taxon>Termitoidae</taxon>
        <taxon>Termopsidae</taxon>
        <taxon>Zootermopsis</taxon>
    </lineage>
</organism>
<dbReference type="InParanoid" id="A0A067QNW4"/>
<dbReference type="OMA" id="CIDIGMY"/>
<keyword evidence="3" id="KW-0547">Nucleotide-binding</keyword>
<dbReference type="GO" id="GO:0005524">
    <property type="term" value="F:ATP binding"/>
    <property type="evidence" value="ECO:0007669"/>
    <property type="project" value="UniProtKB-KW"/>
</dbReference>
<evidence type="ECO:0000256" key="5">
    <source>
        <dbReference type="ARBA" id="ARBA00036527"/>
    </source>
</evidence>
<dbReference type="GO" id="GO:0004467">
    <property type="term" value="F:long-chain fatty acid-CoA ligase activity"/>
    <property type="evidence" value="ECO:0007669"/>
    <property type="project" value="TreeGrafter"/>
</dbReference>
<dbReference type="STRING" id="136037.A0A067QNW4"/>
<dbReference type="GO" id="GO:0005886">
    <property type="term" value="C:plasma membrane"/>
    <property type="evidence" value="ECO:0007669"/>
    <property type="project" value="TreeGrafter"/>
</dbReference>
<keyword evidence="4" id="KW-0067">ATP-binding</keyword>